<dbReference type="InterPro" id="IPR058533">
    <property type="entry name" value="Cation_efflux_TM"/>
</dbReference>
<keyword evidence="3" id="KW-0813">Transport</keyword>
<dbReference type="InterPro" id="IPR027469">
    <property type="entry name" value="Cation_efflux_TMD_sf"/>
</dbReference>
<sequence>MGWRAFLADDPAAREAPHKRMALSRNERTLVLTLLLFASITSAQFVGAAFARSLSLLVDAASMLVDVMTYAANLWAECAAGRGARHAELVELGVSGFSLCTLWVIMIISVSQAAAALRMARGASGAEAGHGDDAVDGRIVLGFAAVGIVIDVIVLHSFAQGHAHGGDTREAHDEALGMADAANAAMPRLPEARRTAAPARNCGAPAEERAHSEMAARGRVLHCCGSMRGQQLNMSSALAHVLADLFRSLTTLVESAAILSHGMDGRFADSVAAICVAVAIALSSAGTTSRWIARAALLCQARCVRQPVLGQRTPMAADDVTVSQRYSAPTLTAAGLLTKTQSV</sequence>
<keyword evidence="2 6" id="KW-0812">Transmembrane</keyword>
<dbReference type="Proteomes" id="UP000751190">
    <property type="component" value="Unassembled WGS sequence"/>
</dbReference>
<gene>
    <name evidence="8" type="ORF">KFE25_008135</name>
</gene>
<evidence type="ECO:0000256" key="2">
    <source>
        <dbReference type="ARBA" id="ARBA00022692"/>
    </source>
</evidence>
<feature type="domain" description="Cation efflux protein transmembrane" evidence="7">
    <location>
        <begin position="32"/>
        <end position="284"/>
    </location>
</feature>
<dbReference type="GO" id="GO:0005886">
    <property type="term" value="C:plasma membrane"/>
    <property type="evidence" value="ECO:0007669"/>
    <property type="project" value="TreeGrafter"/>
</dbReference>
<evidence type="ECO:0000256" key="1">
    <source>
        <dbReference type="ARBA" id="ARBA00004141"/>
    </source>
</evidence>
<dbReference type="EMBL" id="JAGTXO010000007">
    <property type="protein sequence ID" value="KAG8466756.1"/>
    <property type="molecule type" value="Genomic_DNA"/>
</dbReference>
<dbReference type="PANTHER" id="PTHR11562:SF17">
    <property type="entry name" value="RE54080P-RELATED"/>
    <property type="match status" value="1"/>
</dbReference>
<evidence type="ECO:0000256" key="4">
    <source>
        <dbReference type="ARBA" id="ARBA00022989"/>
    </source>
</evidence>
<keyword evidence="3" id="KW-0406">Ion transport</keyword>
<evidence type="ECO:0000313" key="9">
    <source>
        <dbReference type="Proteomes" id="UP000751190"/>
    </source>
</evidence>
<dbReference type="Gene3D" id="1.20.1510.10">
    <property type="entry name" value="Cation efflux protein transmembrane domain"/>
    <property type="match status" value="1"/>
</dbReference>
<feature type="transmembrane region" description="Helical" evidence="6">
    <location>
        <begin position="139"/>
        <end position="159"/>
    </location>
</feature>
<feature type="transmembrane region" description="Helical" evidence="6">
    <location>
        <begin position="271"/>
        <end position="292"/>
    </location>
</feature>
<comment type="subcellular location">
    <subcellularLocation>
        <location evidence="1">Membrane</location>
        <topology evidence="1">Multi-pass membrane protein</topology>
    </subcellularLocation>
</comment>
<proteinExistence type="predicted"/>
<comment type="caution">
    <text evidence="8">The sequence shown here is derived from an EMBL/GenBank/DDBJ whole genome shotgun (WGS) entry which is preliminary data.</text>
</comment>
<evidence type="ECO:0000256" key="6">
    <source>
        <dbReference type="SAM" id="Phobius"/>
    </source>
</evidence>
<keyword evidence="3" id="KW-0862">Zinc</keyword>
<feature type="transmembrane region" description="Helical" evidence="6">
    <location>
        <begin position="97"/>
        <end position="119"/>
    </location>
</feature>
<name>A0A8J5XN91_DIALT</name>
<evidence type="ECO:0000259" key="7">
    <source>
        <dbReference type="Pfam" id="PF01545"/>
    </source>
</evidence>
<dbReference type="OrthoDB" id="410281at2759"/>
<dbReference type="GO" id="GO:0005385">
    <property type="term" value="F:zinc ion transmembrane transporter activity"/>
    <property type="evidence" value="ECO:0007669"/>
    <property type="project" value="TreeGrafter"/>
</dbReference>
<dbReference type="PANTHER" id="PTHR11562">
    <property type="entry name" value="CATION EFFLUX PROTEIN/ ZINC TRANSPORTER"/>
    <property type="match status" value="1"/>
</dbReference>
<keyword evidence="5 6" id="KW-0472">Membrane</keyword>
<dbReference type="InterPro" id="IPR050681">
    <property type="entry name" value="CDF/SLC30A"/>
</dbReference>
<keyword evidence="9" id="KW-1185">Reference proteome</keyword>
<dbReference type="SUPFAM" id="SSF161111">
    <property type="entry name" value="Cation efflux protein transmembrane domain-like"/>
    <property type="match status" value="1"/>
</dbReference>
<evidence type="ECO:0000313" key="8">
    <source>
        <dbReference type="EMBL" id="KAG8466756.1"/>
    </source>
</evidence>
<dbReference type="AlphaFoldDB" id="A0A8J5XN91"/>
<organism evidence="8 9">
    <name type="scientific">Diacronema lutheri</name>
    <name type="common">Unicellular marine alga</name>
    <name type="synonym">Monochrysis lutheri</name>
    <dbReference type="NCBI Taxonomy" id="2081491"/>
    <lineage>
        <taxon>Eukaryota</taxon>
        <taxon>Haptista</taxon>
        <taxon>Haptophyta</taxon>
        <taxon>Pavlovophyceae</taxon>
        <taxon>Pavlovales</taxon>
        <taxon>Pavlovaceae</taxon>
        <taxon>Diacronema</taxon>
    </lineage>
</organism>
<dbReference type="OMA" id="CGSHDIR"/>
<accession>A0A8J5XN91</accession>
<reference evidence="8" key="1">
    <citation type="submission" date="2021-05" db="EMBL/GenBank/DDBJ databases">
        <title>The genome of the haptophyte Pavlova lutheri (Diacronema luteri, Pavlovales) - a model for lipid biosynthesis in eukaryotic algae.</title>
        <authorList>
            <person name="Hulatt C.J."/>
            <person name="Posewitz M.C."/>
        </authorList>
    </citation>
    <scope>NUCLEOTIDE SEQUENCE</scope>
    <source>
        <strain evidence="8">NIVA-4/92</strain>
    </source>
</reference>
<evidence type="ECO:0000256" key="5">
    <source>
        <dbReference type="ARBA" id="ARBA00023136"/>
    </source>
</evidence>
<feature type="transmembrane region" description="Helical" evidence="6">
    <location>
        <begin position="29"/>
        <end position="50"/>
    </location>
</feature>
<keyword evidence="3" id="KW-0864">Zinc transport</keyword>
<protein>
    <recommendedName>
        <fullName evidence="7">Cation efflux protein transmembrane domain-containing protein</fullName>
    </recommendedName>
</protein>
<evidence type="ECO:0000256" key="3">
    <source>
        <dbReference type="ARBA" id="ARBA00022906"/>
    </source>
</evidence>
<dbReference type="Pfam" id="PF01545">
    <property type="entry name" value="Cation_efflux"/>
    <property type="match status" value="1"/>
</dbReference>
<keyword evidence="4 6" id="KW-1133">Transmembrane helix</keyword>